<reference evidence="4" key="1">
    <citation type="journal article" date="2006" name="PLoS Biol.">
        <title>Macronuclear genome sequence of the ciliate Tetrahymena thermophila, a model eukaryote.</title>
        <authorList>
            <person name="Eisen J.A."/>
            <person name="Coyne R.S."/>
            <person name="Wu M."/>
            <person name="Wu D."/>
            <person name="Thiagarajan M."/>
            <person name="Wortman J.R."/>
            <person name="Badger J.H."/>
            <person name="Ren Q."/>
            <person name="Amedeo P."/>
            <person name="Jones K.M."/>
            <person name="Tallon L.J."/>
            <person name="Delcher A.L."/>
            <person name="Salzberg S.L."/>
            <person name="Silva J.C."/>
            <person name="Haas B.J."/>
            <person name="Majoros W.H."/>
            <person name="Farzad M."/>
            <person name="Carlton J.M."/>
            <person name="Smith R.K. Jr."/>
            <person name="Garg J."/>
            <person name="Pearlman R.E."/>
            <person name="Karrer K.M."/>
            <person name="Sun L."/>
            <person name="Manning G."/>
            <person name="Elde N.C."/>
            <person name="Turkewitz A.P."/>
            <person name="Asai D.J."/>
            <person name="Wilkes D.E."/>
            <person name="Wang Y."/>
            <person name="Cai H."/>
            <person name="Collins K."/>
            <person name="Stewart B.A."/>
            <person name="Lee S.R."/>
            <person name="Wilamowska K."/>
            <person name="Weinberg Z."/>
            <person name="Ruzzo W.L."/>
            <person name="Wloga D."/>
            <person name="Gaertig J."/>
            <person name="Frankel J."/>
            <person name="Tsao C.-C."/>
            <person name="Gorovsky M.A."/>
            <person name="Keeling P.J."/>
            <person name="Waller R.F."/>
            <person name="Patron N.J."/>
            <person name="Cherry J.M."/>
            <person name="Stover N.A."/>
            <person name="Krieger C.J."/>
            <person name="del Toro C."/>
            <person name="Ryder H.F."/>
            <person name="Williamson S.C."/>
            <person name="Barbeau R.A."/>
            <person name="Hamilton E.P."/>
            <person name="Orias E."/>
        </authorList>
    </citation>
    <scope>NUCLEOTIDE SEQUENCE [LARGE SCALE GENOMIC DNA]</scope>
    <source>
        <strain evidence="4">SB210</strain>
    </source>
</reference>
<feature type="region of interest" description="Disordered" evidence="1">
    <location>
        <begin position="648"/>
        <end position="675"/>
    </location>
</feature>
<dbReference type="RefSeq" id="XP_001033506.1">
    <property type="nucleotide sequence ID" value="XM_001033506.2"/>
</dbReference>
<dbReference type="GO" id="GO:0007131">
    <property type="term" value="P:reciprocal meiotic recombination"/>
    <property type="evidence" value="ECO:0007669"/>
    <property type="project" value="TreeGrafter"/>
</dbReference>
<dbReference type="KEGG" id="tet:TTHERM_00313250"/>
<protein>
    <submittedName>
        <fullName evidence="3">Small GTP-binding domain protein</fullName>
    </submittedName>
</protein>
<dbReference type="OMA" id="TEVYHAQ"/>
<feature type="transmembrane region" description="Helical" evidence="2">
    <location>
        <begin position="25"/>
        <end position="49"/>
    </location>
</feature>
<evidence type="ECO:0000256" key="2">
    <source>
        <dbReference type="SAM" id="Phobius"/>
    </source>
</evidence>
<sequence length="718" mass="84271">MNKLDIFGSQVSVRFQGSSIHKTKFGAFLTMVLFLIIMLRLGILIYNVLDGRNPTVLFQERQVQDPKKFVITPDTLSLAIGVLDTNYNYYIDNSLFTIQGVHKTKQNVYNQTTGQYDQIFQSRVFNLVNCTDDNVPDPKLREYFLKSQLYMHQCIPKDMVLEIEGQFNSDFYQELNFYFYKCTGNGCKDEKQINALVNNNNIELLFTDVYFAPENKDNPFVKFSRDLYWITSQNLPREANVFLRNNYVESDFGWITSDITTQVYPSFSYNDDQIVDPSNQFFFHLVIRFEKEKENLYKRTYDNLFTIMSQIGGFSQILLTVFSFIGFRYSEIHLSRSLINQSLDFQDVTNKPNQGTLISNPTQVNIHPLNNNNIKDNNIIDGADSQGIQKQIHQKQATFSHIINEKSIINANQLENANFSPIFSKDIKYCLENKTNQNQLNLSQMLNKKNVEDQKQKLSEEDILQEYQKQLEITQNYSKLKFNVFSYMLSFATKAFKSFRNKKKIIDYAFKEIDNNLDIEYIIKKFVEIDKLKRILLNDDQLTLFNLIPKPQILYKVDQKQGVVIEKNSLLNNKENLSNFEQFKKAKQSFKNIYGKQKQTKIDLSILNLIDDKQYQMLSNQLPTKQSQQNYQQQMIKMQNLQNNFPYNLEQSSSANYGKNQVNQDEGPQDSSEDYFDQNKIKKYSTLKKVRNPSLYSSTSNQERNNIYQIQDYVEEHL</sequence>
<keyword evidence="2" id="KW-0812">Transmembrane</keyword>
<dbReference type="InParanoid" id="Q22KF6"/>
<dbReference type="PANTHER" id="PTHR31398">
    <property type="entry name" value="MEIOTIC NUCLEAR DIVISION PROTEIN 1 HOMOLOG"/>
    <property type="match status" value="1"/>
</dbReference>
<dbReference type="GeneID" id="7824665"/>
<evidence type="ECO:0000313" key="3">
    <source>
        <dbReference type="EMBL" id="EAR85843.1"/>
    </source>
</evidence>
<keyword evidence="4" id="KW-1185">Reference proteome</keyword>
<proteinExistence type="predicted"/>
<dbReference type="EMBL" id="GG662498">
    <property type="protein sequence ID" value="EAR85843.1"/>
    <property type="molecule type" value="Genomic_DNA"/>
</dbReference>
<dbReference type="HOGENOM" id="CLU_009697_1_0_1"/>
<evidence type="ECO:0000256" key="1">
    <source>
        <dbReference type="SAM" id="MobiDB-lite"/>
    </source>
</evidence>
<dbReference type="OrthoDB" id="289304at2759"/>
<feature type="compositionally biased region" description="Polar residues" evidence="1">
    <location>
        <begin position="648"/>
        <end position="666"/>
    </location>
</feature>
<dbReference type="AlphaFoldDB" id="Q22KF6"/>
<keyword evidence="2" id="KW-1133">Transmembrane helix</keyword>
<feature type="transmembrane region" description="Helical" evidence="2">
    <location>
        <begin position="304"/>
        <end position="327"/>
    </location>
</feature>
<accession>Q22KF6</accession>
<name>Q22KF6_TETTS</name>
<dbReference type="GO" id="GO:0005634">
    <property type="term" value="C:nucleus"/>
    <property type="evidence" value="ECO:0007669"/>
    <property type="project" value="TreeGrafter"/>
</dbReference>
<dbReference type="Proteomes" id="UP000009168">
    <property type="component" value="Unassembled WGS sequence"/>
</dbReference>
<gene>
    <name evidence="3" type="ORF">TTHERM_00313250</name>
</gene>
<evidence type="ECO:0000313" key="4">
    <source>
        <dbReference type="Proteomes" id="UP000009168"/>
    </source>
</evidence>
<dbReference type="PANTHER" id="PTHR31398:SF0">
    <property type="entry name" value="MEIOTIC NUCLEAR DIVISION PROTEIN 1 HOMOLOG"/>
    <property type="match status" value="1"/>
</dbReference>
<organism evidence="3 4">
    <name type="scientific">Tetrahymena thermophila (strain SB210)</name>
    <dbReference type="NCBI Taxonomy" id="312017"/>
    <lineage>
        <taxon>Eukaryota</taxon>
        <taxon>Sar</taxon>
        <taxon>Alveolata</taxon>
        <taxon>Ciliophora</taxon>
        <taxon>Intramacronucleata</taxon>
        <taxon>Oligohymenophorea</taxon>
        <taxon>Hymenostomatida</taxon>
        <taxon>Tetrahymenina</taxon>
        <taxon>Tetrahymenidae</taxon>
        <taxon>Tetrahymena</taxon>
    </lineage>
</organism>
<keyword evidence="2" id="KW-0472">Membrane</keyword>